<feature type="region of interest" description="Disordered" evidence="5">
    <location>
        <begin position="1211"/>
        <end position="1276"/>
    </location>
</feature>
<feature type="compositionally biased region" description="Basic and acidic residues" evidence="5">
    <location>
        <begin position="1582"/>
        <end position="1594"/>
    </location>
</feature>
<dbReference type="GO" id="GO:0008270">
    <property type="term" value="F:zinc ion binding"/>
    <property type="evidence" value="ECO:0007669"/>
    <property type="project" value="UniProtKB-KW"/>
</dbReference>
<feature type="region of interest" description="Disordered" evidence="5">
    <location>
        <begin position="2371"/>
        <end position="2398"/>
    </location>
</feature>
<feature type="region of interest" description="Disordered" evidence="5">
    <location>
        <begin position="478"/>
        <end position="557"/>
    </location>
</feature>
<feature type="compositionally biased region" description="Polar residues" evidence="5">
    <location>
        <begin position="1473"/>
        <end position="1483"/>
    </location>
</feature>
<feature type="compositionally biased region" description="Basic and acidic residues" evidence="5">
    <location>
        <begin position="1498"/>
        <end position="1512"/>
    </location>
</feature>
<feature type="compositionally biased region" description="Polar residues" evidence="5">
    <location>
        <begin position="2131"/>
        <end position="2146"/>
    </location>
</feature>
<dbReference type="EnsemblMetazoa" id="AQUA007780-RA">
    <property type="protein sequence ID" value="AQUA007780-PA"/>
    <property type="gene ID" value="AQUA007780"/>
</dbReference>
<feature type="region of interest" description="Disordered" evidence="5">
    <location>
        <begin position="2192"/>
        <end position="2228"/>
    </location>
</feature>
<sequence length="3202" mass="346728">MDASQFVVACIKEEPCDIGPDGQEHQHADIKPSVAHHLATETMLSGMSDFCLPCVPYYHSNWQLDWLFRHICSPPAANAPPAAFLQTRCTPLGEGLVSVVITANPVRVRVCVSAQAIPTAMSDAANKSTPGTAAAGNSNFFRRKKIIPAVVARKIGNSSTTKSNKTSGTTTAKPIPANVSNNSEESSSTDSMVPAAPVPISAVVEGTTPEQRLQEEEVSKSITAPEESKKDANSNPPAPSKPATAFRRIKPKVAILPQLKPAKSILKKTNTPSQEPSSSSSPESTVANPAENEEKRALLDPESEPVAEKEDTRQEEDKDETLTNIPNTSSQVTSHSTHSIVTSEKPEEPKHSVEVVDETNVLQHSVQSVQSATNENDTDAKNLSQTANVVVDVKEQTAQQENSSVSEATNSTIVAIDNAPQASTPTLQEASNQSISQTALSSTPVAVTVGTKTIKRAIPLGKLSADLTNLLKSHIKKKGKTIPAAKGNGKEAATPKTSPIANQRIDSLSKESQENQENQKQIVNSSNVPPPPSAPSQCPSKDQTLLDVEPSKACSEHDTVPTVLDYSATKALQTPNELSVLESRPDNVLNQQNMVPKMAPAPAKPPAAPPEASSPVAGGQTSGVKKIQKVHKLTDETKLLLMNSFKKGKAKGSAKTASAKSNVNVAAPSQTVVESVSVLPSVPPVVLKKATPTKDECKVNIISSVVLPRLFNVPGQSGQPIQNVSSFGTTHQHSYTFPDSSAVISIPSASSSLAVTQSLGQPICTAADSSSQYPKVFIIGHDVNSTFATVPSTVPLPPSVVSVTVLPQPNPVCFANIPTTPSRPVCLPAPIVTIRPTLSQNVPYASTAPPRLPTPIVSVTLTPAHGSNSAEASRMDVPVDPRIVPKIVIQGCDSVDPDSQSSLSSTSSSSSSVGQKSGAKNRHPSAGREKKQPDAGKGGCSPTTLSMLRAKMLQNIKQKAENNLPRDEPVPSEMMPRQYGNAYGKQPNVISSKSHHDSVPGIPTTITVEPSKSCTAEKEQVPDTLNNNYFTTASNDPPQVAPKLETKDTHDDQLSKVDESNDACDEVRLASANRCNLETNGFYGFSNASIDNAERDFANRARTIDAMLQSIEKSSADEPPDEVEQCVPTDDSNPDQLAQSLPATMSEYPKTVVRNTFTNILTTCSETREPDATVSDGNVSPVANVKSEAAETSSIAGPVVKKENVPASVGAAPVKTATEESVVDEQCSDQEDHQCQDSAEESQPGGSDKECVEEIEPPATVSHSNIVEFEEERRSNEQFVEAAEAIERDDIIKNSEASNIVRDDSKLVPIEKIEEPKDKSPSVPDVSISVIEPIQQPTDEPKLVSPEKIEESKDVSHSVVVEEELSTSAPEDITSSVATIEAPSVRTDQVSDEPKPTSPEKTQESKDASQSVVADNDLSTSPPEDYSNSIMAIEVPPIRIDQEPDEPTLVSPEKTEEPKHVSRSVLADEEFPISTSEDTSNSVVPVEAPSVRTDQVPDESKLLSPEKAEVPKASHVVVAVEEPLVPPPELPNQVPDEPILAPIEPQKQNDETLPVVEESPIPPPELTDQVPDEPILAPPPIEPEKQKDEPHPVVEEAPIPVPEPATGVDLIIAMARMRRENRVMSVDTASVEEEFDRMEEELSVASVTPTKPTSTSGGRKQKQKPKRKKRKRRRDELVELLLKHVNYESLIEDLVQQEKQRLNYVSSSSTESDEERSLSPLERYIRGQERERRQQNEENIVVESDDCTTTSEESLVEEKILSIFCNKDGTTVQNDRANPSTERPIVQQKAHSSGCSTSMRAVLADLEKEHTVICDRMADEAAVEIKEAVSLLNSDNDVKQCSDELSVAPAVASTGVIDGEIKREHDKTCDKIDTAKETPVKLLDVSTACVNTGTCDNATSNAVVQREPASSSISPVVETINTPMNKVTEGPVKGNAKKRAAKRPAAGRRMPQKRAKLITPPMVEMPLFDSSDAPNNEVVSDCSTDGLSSTVDAAVVNREKPSKTTNGSGGAGNDTNHGTEGKDEVGKPEQKMKASVKEKHDTLQRPSRSRKSGGRHSSSSSSSSSSNRSKSNNSSSRNRINTASDGDDLSSSGEPKTVKRRRLRRKKRSSLRVRSNLAQKSAAIAVDCSTDDPSVSSTARGGSSHLSFTASSKHSKASSTAAAPTFAIPEISASEEEIVTPRPRQMIRVRNSRALLASPPPEEPVKQGRKRGRGRGAATKQSPANGDEPIVAEHTHLELDPENPLVKCGHCGTSIVPDVWQEHYNFHNGATYRVGIDQPFDLQDVKAMSAVIQRFMKVQRRAEVACERCGEVKKSGTGMASHLQTCGKSKDELEQSKTACEHCGRKMKAVSITVHQLQHCKVLKLKQQQQQQQESQAAEHTADNTTTPSGRMKRKSVTTAERLIKKLTKEINEEAGGDELVRKISGDGLTEFIMKCWLTHLQQSKEGVCPKKGCAFFGMTAECMRREHSYQEDGNDPKPAYQCVKCGHMTVNQSTVYDHIRRVHPDLVRKAALQQHTGIFGSDGDSDAYVASGNGSASDDTYSSGVLDAEDEELGGGKAKKGKGGKKQSGTAGANKSKAKKGADGSGGKKGAAKQQAGGASKANTSELLDNSMTATAAEETEVYKEMVFQESVDFKAEKANYYLMSVKWTHEFRRDHYTARLLFSELRPDVDTSFFRSLHDLHNYLPNTARSMRYVQCNSKVYDPGYTAEPFKNRWQQMGTFEGEALGCEQLFFTGGPVVSLDWLPLPDGVPPDADQFLAIACKQTYDEYYSCEELAVPQPRKCLVQIWNVGPLQNPSLSKITARNPRLAFAIPCDYGPIWQIAFCPSGCYNDPAQGDDFDRLGLLAVAGSDGDVHLYALSRSMAETPEDTKPGTPPRVLPLRPVMLLSLSFTTPPTHDGPAADFTGRSVLRIAWSREKGHNVLAAGYSNGVVAVWNLAAKSTLLCGTKEGIRTLLPVHRILHSSSSCITALDLHYSSGTRFLVVCNADRRLKVYDLRCGLYQPLESLSTIVRSRMPALRWMLHFPVLVIAYDDALCIDRCAYTVHQPREIGLRMFGIFTLGAEMTDLGMNDWLSMNAVSTSGGDLVCHRPVPFVFGMNYKKMAQVLTTTISMKLKPENDSADVSRYDAFSEEYGLLFSDTDKVPTAMDTASLHLKTWRRGKLGHYPAVRLNQIRWNPNTTSYAYYAIGYQAGFVRVRVLRT</sequence>
<feature type="compositionally biased region" description="Low complexity" evidence="5">
    <location>
        <begin position="157"/>
        <end position="171"/>
    </location>
</feature>
<organism evidence="7 8">
    <name type="scientific">Anopheles quadriannulatus</name>
    <name type="common">Mosquito</name>
    <dbReference type="NCBI Taxonomy" id="34691"/>
    <lineage>
        <taxon>Eukaryota</taxon>
        <taxon>Metazoa</taxon>
        <taxon>Ecdysozoa</taxon>
        <taxon>Arthropoda</taxon>
        <taxon>Hexapoda</taxon>
        <taxon>Insecta</taxon>
        <taxon>Pterygota</taxon>
        <taxon>Neoptera</taxon>
        <taxon>Endopterygota</taxon>
        <taxon>Diptera</taxon>
        <taxon>Nematocera</taxon>
        <taxon>Culicoidea</taxon>
        <taxon>Culicidae</taxon>
        <taxon>Anophelinae</taxon>
        <taxon>Anopheles</taxon>
    </lineage>
</organism>
<evidence type="ECO:0000313" key="8">
    <source>
        <dbReference type="Proteomes" id="UP000076407"/>
    </source>
</evidence>
<dbReference type="InterPro" id="IPR015943">
    <property type="entry name" value="WD40/YVTN_repeat-like_dom_sf"/>
</dbReference>
<evidence type="ECO:0000259" key="6">
    <source>
        <dbReference type="PROSITE" id="PS50157"/>
    </source>
</evidence>
<keyword evidence="8" id="KW-1185">Reference proteome</keyword>
<feature type="region of interest" description="Disordered" evidence="5">
    <location>
        <begin position="2553"/>
        <end position="2610"/>
    </location>
</feature>
<feature type="region of interest" description="Disordered" evidence="5">
    <location>
        <begin position="1524"/>
        <end position="1603"/>
    </location>
</feature>
<dbReference type="SMART" id="SM00355">
    <property type="entry name" value="ZnF_C2H2"/>
    <property type="match status" value="3"/>
</dbReference>
<evidence type="ECO:0000256" key="5">
    <source>
        <dbReference type="SAM" id="MobiDB-lite"/>
    </source>
</evidence>
<feature type="compositionally biased region" description="Low complexity" evidence="5">
    <location>
        <begin position="328"/>
        <end position="343"/>
    </location>
</feature>
<proteinExistence type="predicted"/>
<feature type="compositionally biased region" description="Low complexity" evidence="5">
    <location>
        <begin position="272"/>
        <end position="284"/>
    </location>
</feature>
<dbReference type="Gene3D" id="2.130.10.10">
    <property type="entry name" value="YVTN repeat-like/Quinoprotein amine dehydrogenase"/>
    <property type="match status" value="1"/>
</dbReference>
<evidence type="ECO:0000256" key="4">
    <source>
        <dbReference type="PROSITE-ProRule" id="PRU00042"/>
    </source>
</evidence>
<dbReference type="PANTHER" id="PTHR15052:SF2">
    <property type="entry name" value="GENERAL TRANSCRIPTION FACTOR 3C POLYPEPTIDE 2"/>
    <property type="match status" value="1"/>
</dbReference>
<feature type="compositionally biased region" description="Polar residues" evidence="5">
    <location>
        <begin position="1972"/>
        <end position="1991"/>
    </location>
</feature>
<keyword evidence="4" id="KW-0479">Metal-binding</keyword>
<feature type="compositionally biased region" description="Basic and acidic residues" evidence="5">
    <location>
        <begin position="1311"/>
        <end position="1320"/>
    </location>
</feature>
<dbReference type="SMART" id="SM00320">
    <property type="entry name" value="WD40"/>
    <property type="match status" value="3"/>
</dbReference>
<feature type="compositionally biased region" description="Low complexity" evidence="5">
    <location>
        <begin position="2147"/>
        <end position="2158"/>
    </location>
</feature>
<feature type="compositionally biased region" description="Basic residues" evidence="5">
    <location>
        <begin position="2098"/>
        <end position="2111"/>
    </location>
</feature>
<feature type="region of interest" description="Disordered" evidence="5">
    <location>
        <begin position="599"/>
        <end position="628"/>
    </location>
</feature>
<dbReference type="GO" id="GO:0005634">
    <property type="term" value="C:nucleus"/>
    <property type="evidence" value="ECO:0007669"/>
    <property type="project" value="UniProtKB-SubCell"/>
</dbReference>
<dbReference type="PROSITE" id="PS50157">
    <property type="entry name" value="ZINC_FINGER_C2H2_2"/>
    <property type="match status" value="1"/>
</dbReference>
<feature type="region of interest" description="Disordered" evidence="5">
    <location>
        <begin position="157"/>
        <end position="195"/>
    </location>
</feature>
<feature type="compositionally biased region" description="Low complexity" evidence="5">
    <location>
        <begin position="2593"/>
        <end position="2603"/>
    </location>
</feature>
<feature type="domain" description="C2H2-type" evidence="6">
    <location>
        <begin position="2481"/>
        <end position="2504"/>
    </location>
</feature>
<name>A0A182XD79_ANOQN</name>
<feature type="compositionally biased region" description="Polar residues" evidence="5">
    <location>
        <begin position="2080"/>
        <end position="2094"/>
    </location>
</feature>
<dbReference type="InterPro" id="IPR052416">
    <property type="entry name" value="GTF3C_component"/>
</dbReference>
<feature type="region of interest" description="Disordered" evidence="5">
    <location>
        <begin position="2128"/>
        <end position="2158"/>
    </location>
</feature>
<feature type="compositionally biased region" description="Polar residues" evidence="5">
    <location>
        <begin position="495"/>
        <end position="506"/>
    </location>
</feature>
<keyword evidence="3" id="KW-0539">Nucleus</keyword>
<feature type="region of interest" description="Disordered" evidence="5">
    <location>
        <begin position="1631"/>
        <end position="1673"/>
    </location>
</feature>
<feature type="compositionally biased region" description="Basic and acidic residues" evidence="5">
    <location>
        <begin position="1339"/>
        <end position="1356"/>
    </location>
</feature>
<dbReference type="SUPFAM" id="SSF50978">
    <property type="entry name" value="WD40 repeat-like"/>
    <property type="match status" value="1"/>
</dbReference>
<evidence type="ECO:0000256" key="1">
    <source>
        <dbReference type="ARBA" id="ARBA00004123"/>
    </source>
</evidence>
<feature type="compositionally biased region" description="Basic residues" evidence="5">
    <location>
        <begin position="1935"/>
        <end position="1956"/>
    </location>
</feature>
<feature type="compositionally biased region" description="Basic residues" evidence="5">
    <location>
        <begin position="1659"/>
        <end position="1673"/>
    </location>
</feature>
<feature type="compositionally biased region" description="Basic and acidic residues" evidence="5">
    <location>
        <begin position="306"/>
        <end position="316"/>
    </location>
</feature>
<evidence type="ECO:0000256" key="2">
    <source>
        <dbReference type="ARBA" id="ARBA00023163"/>
    </source>
</evidence>
<feature type="compositionally biased region" description="Polar residues" evidence="5">
    <location>
        <begin position="1645"/>
        <end position="1658"/>
    </location>
</feature>
<feature type="region of interest" description="Disordered" evidence="5">
    <location>
        <begin position="1311"/>
        <end position="1512"/>
    </location>
</feature>
<feature type="compositionally biased region" description="Polar residues" evidence="5">
    <location>
        <begin position="1408"/>
        <end position="1430"/>
    </location>
</feature>
<feature type="compositionally biased region" description="Polar residues" evidence="5">
    <location>
        <begin position="360"/>
        <end position="383"/>
    </location>
</feature>
<dbReference type="PANTHER" id="PTHR15052">
    <property type="entry name" value="RNA POLYMERASE III TRANSCRIPTION INITIATION FACTOR COMPLEX SUBUNIT"/>
    <property type="match status" value="1"/>
</dbReference>
<feature type="compositionally biased region" description="Basic and acidic residues" evidence="5">
    <location>
        <begin position="344"/>
        <end position="354"/>
    </location>
</feature>
<feature type="compositionally biased region" description="Basic and acidic residues" evidence="5">
    <location>
        <begin position="1723"/>
        <end position="1736"/>
    </location>
</feature>
<dbReference type="InterPro" id="IPR036322">
    <property type="entry name" value="WD40_repeat_dom_sf"/>
</dbReference>
<dbReference type="VEuPathDB" id="VectorBase:AQUA007780"/>
<protein>
    <recommendedName>
        <fullName evidence="6">C2H2-type domain-containing protein</fullName>
    </recommendedName>
</protein>
<feature type="region of interest" description="Disordered" evidence="5">
    <location>
        <begin position="1704"/>
        <end position="1738"/>
    </location>
</feature>
<comment type="subcellular location">
    <subcellularLocation>
        <location evidence="1">Nucleus</location>
    </subcellularLocation>
</comment>
<accession>A0A182XD79</accession>
<keyword evidence="4" id="KW-0863">Zinc-finger</keyword>
<dbReference type="STRING" id="34691.A0A182XD79"/>
<dbReference type="Proteomes" id="UP000076407">
    <property type="component" value="Unassembled WGS sequence"/>
</dbReference>
<feature type="region of interest" description="Disordered" evidence="5">
    <location>
        <begin position="1030"/>
        <end position="1051"/>
    </location>
</feature>
<feature type="compositionally biased region" description="Acidic residues" evidence="5">
    <location>
        <begin position="1631"/>
        <end position="1642"/>
    </location>
</feature>
<keyword evidence="4" id="KW-0862">Zinc</keyword>
<feature type="compositionally biased region" description="Low complexity" evidence="5">
    <location>
        <begin position="180"/>
        <end position="195"/>
    </location>
</feature>
<dbReference type="GO" id="GO:0006383">
    <property type="term" value="P:transcription by RNA polymerase III"/>
    <property type="evidence" value="ECO:0007669"/>
    <property type="project" value="TreeGrafter"/>
</dbReference>
<feature type="region of interest" description="Disordered" evidence="5">
    <location>
        <begin position="894"/>
        <end position="943"/>
    </location>
</feature>
<keyword evidence="2" id="KW-0804">Transcription</keyword>
<dbReference type="GO" id="GO:0000127">
    <property type="term" value="C:transcription factor TFIIIC complex"/>
    <property type="evidence" value="ECO:0007669"/>
    <property type="project" value="TreeGrafter"/>
</dbReference>
<evidence type="ECO:0000256" key="3">
    <source>
        <dbReference type="ARBA" id="ARBA00023242"/>
    </source>
</evidence>
<feature type="region of interest" description="Disordered" evidence="5">
    <location>
        <begin position="207"/>
        <end position="383"/>
    </location>
</feature>
<feature type="region of interest" description="Disordered" evidence="5">
    <location>
        <begin position="1114"/>
        <end position="1134"/>
    </location>
</feature>
<reference evidence="7" key="1">
    <citation type="submission" date="2020-05" db="UniProtKB">
        <authorList>
            <consortium name="EnsemblMetazoa"/>
        </authorList>
    </citation>
    <scope>IDENTIFICATION</scope>
    <source>
        <strain evidence="7">SANGQUA</strain>
    </source>
</reference>
<feature type="compositionally biased region" description="Basic and acidic residues" evidence="5">
    <location>
        <begin position="2017"/>
        <end position="2043"/>
    </location>
</feature>
<dbReference type="InterPro" id="IPR013087">
    <property type="entry name" value="Znf_C2H2_type"/>
</dbReference>
<feature type="compositionally biased region" description="Low complexity" evidence="5">
    <location>
        <begin position="1321"/>
        <end position="1334"/>
    </location>
</feature>
<feature type="compositionally biased region" description="Low complexity" evidence="5">
    <location>
        <begin position="899"/>
        <end position="912"/>
    </location>
</feature>
<feature type="compositionally biased region" description="Low complexity" evidence="5">
    <location>
        <begin position="2055"/>
        <end position="2079"/>
    </location>
</feature>
<dbReference type="InterPro" id="IPR001680">
    <property type="entry name" value="WD40_rpt"/>
</dbReference>
<feature type="compositionally biased region" description="Low complexity" evidence="5">
    <location>
        <begin position="515"/>
        <end position="527"/>
    </location>
</feature>
<feature type="region of interest" description="Disordered" evidence="5">
    <location>
        <begin position="1925"/>
        <end position="2116"/>
    </location>
</feature>
<evidence type="ECO:0000313" key="7">
    <source>
        <dbReference type="EnsemblMetazoa" id="AQUA007780-PA"/>
    </source>
</evidence>